<dbReference type="EMBL" id="CAICTM010000224">
    <property type="protein sequence ID" value="CAB9505263.1"/>
    <property type="molecule type" value="Genomic_DNA"/>
</dbReference>
<feature type="compositionally biased region" description="Basic and acidic residues" evidence="1">
    <location>
        <begin position="213"/>
        <end position="229"/>
    </location>
</feature>
<proteinExistence type="predicted"/>
<dbReference type="SUPFAM" id="SSF50494">
    <property type="entry name" value="Trypsin-like serine proteases"/>
    <property type="match status" value="1"/>
</dbReference>
<feature type="region of interest" description="Disordered" evidence="1">
    <location>
        <begin position="148"/>
        <end position="180"/>
    </location>
</feature>
<feature type="compositionally biased region" description="Basic and acidic residues" evidence="1">
    <location>
        <begin position="348"/>
        <end position="357"/>
    </location>
</feature>
<reference evidence="2" key="1">
    <citation type="submission" date="2020-06" db="EMBL/GenBank/DDBJ databases">
        <authorList>
            <consortium name="Plant Systems Biology data submission"/>
        </authorList>
    </citation>
    <scope>NUCLEOTIDE SEQUENCE</scope>
    <source>
        <strain evidence="2">D6</strain>
    </source>
</reference>
<protein>
    <submittedName>
        <fullName evidence="2">NADH dehydrogenase (Ubiquinone) complex I, assembly factor 6</fullName>
    </submittedName>
</protein>
<dbReference type="Gene3D" id="2.40.10.120">
    <property type="match status" value="1"/>
</dbReference>
<gene>
    <name evidence="2" type="ORF">SEMRO_225_G091830.1</name>
</gene>
<organism evidence="2 3">
    <name type="scientific">Seminavis robusta</name>
    <dbReference type="NCBI Taxonomy" id="568900"/>
    <lineage>
        <taxon>Eukaryota</taxon>
        <taxon>Sar</taxon>
        <taxon>Stramenopiles</taxon>
        <taxon>Ochrophyta</taxon>
        <taxon>Bacillariophyta</taxon>
        <taxon>Bacillariophyceae</taxon>
        <taxon>Bacillariophycidae</taxon>
        <taxon>Naviculales</taxon>
        <taxon>Naviculaceae</taxon>
        <taxon>Seminavis</taxon>
    </lineage>
</organism>
<dbReference type="Proteomes" id="UP001153069">
    <property type="component" value="Unassembled WGS sequence"/>
</dbReference>
<evidence type="ECO:0000313" key="3">
    <source>
        <dbReference type="Proteomes" id="UP001153069"/>
    </source>
</evidence>
<keyword evidence="3" id="KW-1185">Reference proteome</keyword>
<feature type="region of interest" description="Disordered" evidence="1">
    <location>
        <begin position="762"/>
        <end position="781"/>
    </location>
</feature>
<feature type="compositionally biased region" description="Low complexity" evidence="1">
    <location>
        <begin position="148"/>
        <end position="167"/>
    </location>
</feature>
<dbReference type="Pfam" id="PF08477">
    <property type="entry name" value="Roc"/>
    <property type="match status" value="1"/>
</dbReference>
<dbReference type="OrthoDB" id="44077at2759"/>
<dbReference type="SUPFAM" id="SSF52540">
    <property type="entry name" value="P-loop containing nucleoside triphosphate hydrolases"/>
    <property type="match status" value="1"/>
</dbReference>
<dbReference type="InterPro" id="IPR009003">
    <property type="entry name" value="Peptidase_S1_PA"/>
</dbReference>
<feature type="region of interest" description="Disordered" evidence="1">
    <location>
        <begin position="209"/>
        <end position="449"/>
    </location>
</feature>
<dbReference type="Gene3D" id="3.40.50.300">
    <property type="entry name" value="P-loop containing nucleotide triphosphate hydrolases"/>
    <property type="match status" value="1"/>
</dbReference>
<evidence type="ECO:0000313" key="2">
    <source>
        <dbReference type="EMBL" id="CAB9505263.1"/>
    </source>
</evidence>
<feature type="compositionally biased region" description="Low complexity" evidence="1">
    <location>
        <begin position="372"/>
        <end position="387"/>
    </location>
</feature>
<evidence type="ECO:0000256" key="1">
    <source>
        <dbReference type="SAM" id="MobiDB-lite"/>
    </source>
</evidence>
<comment type="caution">
    <text evidence="2">The sequence shown here is derived from an EMBL/GenBank/DDBJ whole genome shotgun (WGS) entry which is preliminary data.</text>
</comment>
<feature type="compositionally biased region" description="Basic residues" evidence="1">
    <location>
        <begin position="238"/>
        <end position="256"/>
    </location>
</feature>
<feature type="compositionally biased region" description="Acidic residues" evidence="1">
    <location>
        <begin position="764"/>
        <end position="781"/>
    </location>
</feature>
<dbReference type="InterPro" id="IPR027417">
    <property type="entry name" value="P-loop_NTPase"/>
</dbReference>
<dbReference type="Pfam" id="PF13365">
    <property type="entry name" value="Trypsin_2"/>
    <property type="match status" value="1"/>
</dbReference>
<feature type="compositionally biased region" description="Polar residues" evidence="1">
    <location>
        <begin position="299"/>
        <end position="313"/>
    </location>
</feature>
<sequence>MNTTTAMVEDSAPPAAAAVTAVEATATPEVQATAEATATATLPLLRNWLASTEATATATAEPATAEPATPPMAPIQLLDDRVQRSSRTYPVARGILDVVGAVAEHIHDHIYDHMYHVRPEPDSGLHQQAPQAPIECLSIRSEGGILSSSVAPASAPAPPRTTATSLPVPNAPPESVRSVPPMDRGSIEELNEDQFVLIDGDLIVIPPVCPPNEQEREGLEEYQRDRDYITRPSCQPKPMRKGVRGFKKWLKKRIPRKEKSDKHNHSSRKSKQSHEESIATANSPNVSLCEFTTEPGDSLPNSSLQATNATGNPTVHKRSPRNKSPMRAWKIKRDKHKDTTGTNTTTAAHDKREGGEFKKKRRSWRRPDSRGTKTTPPATPPHQQQKASSNDVASLVASAPPATDAATASYPPASAEPLSASVPIPPNSGHAAAAAVMPEPPHYSERQHDPYHHNLTLEQQQLQPPSHAAFAASYDSLPSQNAYASYDSLDQAHHQQQQHEAYAYDALAAPTPPLPPMSGPSTQHISSVQASFVGNADQVFEADVIGATCAEAYIESAYYAGDDKKDEPSYSLLSPDADYKVDKADAPDVEYMLRRAAQESANDVLEPDEAMDNNGLDPLAMPSSVPFTSPGKSSGMSCPLSTAKVTDETVHNDVLKVVMVGAPNADKSTLARAIRQSNKKPKRRTTLGVDVHSWTPDMSGQEQVKFSIWDVQGASREDGSANFGANPGIQSLFFSANALYLLVWDLASDNMKTYGQNIWAKLEQDEDDDEDEDDDDDEEDNEFLFEEAKRQADLALQADIEKRVLSWVECIRKRGSGSSILPVAVIPEHMSTSEAKRRCDMMQNLLELHIDKYQNDPTMPKLLIGMDNVMCVSLANNGGIHELQETLIAIAADEAVFDHVGTPVPGSVARVLDTVRRLKQDHKLVRVDHLMSELGKHIPSYEEITHALHFLSSIGELLYFGNDHDELLSRYIILSRKWFVSALSCILRNDLKRELSETRRFMNMQCIYSNQQFPESSVIQSLTDGNASSCPLLSSTDTNMLWLSMQFMREAADRSSQLSENSTTSSTMFGFLERLLVQSGVFLPLNVSNGLGDPEVYFVPSLLATTTDNNDVWTFKSSESWMTTLCHSWLFRDGAPCDLMEHITVALVRDIHAFSNTFATLEKTPPHRTQTFPLVRSGANDFLQAHDSEAIGRIRIHQIMCWQSSFLVKIGSIFADSDNGELKESFTEVFVTLVDQSSSHCVASDAMRATMQRLVVSGRGQAGSHGAKLWRGGLEVVIGSIQKTLGDFSNIDRQVVCPECLAHSQPRNASTWSWDSVKAAAESGSSIVRCIRGHRVDSNLICGTVKRQDPSKMEDPSKMAIKPVPELLPSVVLVGLWDVASKEIRNVGSGFVVDKRLGLILTAGHVLFDMTEGKNFGAPYFGLKNARVVIGVIPEGGQKHNAVYRYFAEIIADDISSVDACVVRLTSKLHGDINGDMSQQPGEAFGESPLNLEAIHQESLKTLKLTTRFELEESVRILGFNQGGEGVLEQGKHVNRSADFARGYIVKKFVAPPMSEDDSSHSSEQSTKSMCFVPREEVVVICPTIAGHSGGPCVNNDGRVVGILSRADPGERQRCYLVPASEMKDLVKKAKKHFTRPSMML</sequence>
<accession>A0A9N8DLP2</accession>
<feature type="compositionally biased region" description="Low complexity" evidence="1">
    <location>
        <begin position="397"/>
        <end position="417"/>
    </location>
</feature>
<name>A0A9N8DLP2_9STRA</name>